<reference evidence="2 3" key="1">
    <citation type="submission" date="2017-11" db="EMBL/GenBank/DDBJ databases">
        <title>De-novo sequencing of pomegranate (Punica granatum L.) genome.</title>
        <authorList>
            <person name="Akparov Z."/>
            <person name="Amiraslanov A."/>
            <person name="Hajiyeva S."/>
            <person name="Abbasov M."/>
            <person name="Kaur K."/>
            <person name="Hamwieh A."/>
            <person name="Solovyev V."/>
            <person name="Salamov A."/>
            <person name="Braich B."/>
            <person name="Kosarev P."/>
            <person name="Mahmoud A."/>
            <person name="Hajiyev E."/>
            <person name="Babayeva S."/>
            <person name="Izzatullayeva V."/>
            <person name="Mammadov A."/>
            <person name="Mammadov A."/>
            <person name="Sharifova S."/>
            <person name="Ojaghi J."/>
            <person name="Eynullazada K."/>
            <person name="Bayramov B."/>
            <person name="Abdulazimova A."/>
            <person name="Shahmuradov I."/>
        </authorList>
    </citation>
    <scope>NUCLEOTIDE SEQUENCE [LARGE SCALE GENOMIC DNA]</scope>
    <source>
        <strain evidence="3">cv. AG2017</strain>
        <tissue evidence="2">Leaf</tissue>
    </source>
</reference>
<dbReference type="Proteomes" id="UP000233551">
    <property type="component" value="Unassembled WGS sequence"/>
</dbReference>
<dbReference type="AlphaFoldDB" id="A0A2I0IQ07"/>
<evidence type="ECO:0000313" key="2">
    <source>
        <dbReference type="EMBL" id="PKI45516.1"/>
    </source>
</evidence>
<sequence length="119" mass="13986">MVKSSRGRRKRRRHYSLSKHVAYFSEKLSEAKLKYNTYDVEFYAEDRYPAGEYNKLSTRKIGLVEIVEKINSIAYRLKLPSHIRTADVFNVKHLIPYTSDSSDDNNSRQILATHGRMMQ</sequence>
<protein>
    <recommendedName>
        <fullName evidence="1">Tf2-1-like SH3-like domain-containing protein</fullName>
    </recommendedName>
</protein>
<keyword evidence="3" id="KW-1185">Reference proteome</keyword>
<dbReference type="STRING" id="22663.A0A2I0IQ07"/>
<feature type="domain" description="Tf2-1-like SH3-like" evidence="1">
    <location>
        <begin position="51"/>
        <end position="97"/>
    </location>
</feature>
<dbReference type="PANTHER" id="PTHR35046">
    <property type="entry name" value="ZINC KNUCKLE (CCHC-TYPE) FAMILY PROTEIN"/>
    <property type="match status" value="1"/>
</dbReference>
<dbReference type="InterPro" id="IPR056924">
    <property type="entry name" value="SH3_Tf2-1"/>
</dbReference>
<accession>A0A2I0IQ07</accession>
<dbReference type="EMBL" id="PGOL01002706">
    <property type="protein sequence ID" value="PKI45516.1"/>
    <property type="molecule type" value="Genomic_DNA"/>
</dbReference>
<evidence type="ECO:0000259" key="1">
    <source>
        <dbReference type="Pfam" id="PF24626"/>
    </source>
</evidence>
<comment type="caution">
    <text evidence="2">The sequence shown here is derived from an EMBL/GenBank/DDBJ whole genome shotgun (WGS) entry which is preliminary data.</text>
</comment>
<dbReference type="PANTHER" id="PTHR35046:SF18">
    <property type="entry name" value="RNA-DIRECTED DNA POLYMERASE"/>
    <property type="match status" value="1"/>
</dbReference>
<evidence type="ECO:0000313" key="3">
    <source>
        <dbReference type="Proteomes" id="UP000233551"/>
    </source>
</evidence>
<gene>
    <name evidence="2" type="ORF">CRG98_034034</name>
</gene>
<proteinExistence type="predicted"/>
<dbReference type="Pfam" id="PF24626">
    <property type="entry name" value="SH3_Tf2-1"/>
    <property type="match status" value="1"/>
</dbReference>
<organism evidence="2 3">
    <name type="scientific">Punica granatum</name>
    <name type="common">Pomegranate</name>
    <dbReference type="NCBI Taxonomy" id="22663"/>
    <lineage>
        <taxon>Eukaryota</taxon>
        <taxon>Viridiplantae</taxon>
        <taxon>Streptophyta</taxon>
        <taxon>Embryophyta</taxon>
        <taxon>Tracheophyta</taxon>
        <taxon>Spermatophyta</taxon>
        <taxon>Magnoliopsida</taxon>
        <taxon>eudicotyledons</taxon>
        <taxon>Gunneridae</taxon>
        <taxon>Pentapetalae</taxon>
        <taxon>rosids</taxon>
        <taxon>malvids</taxon>
        <taxon>Myrtales</taxon>
        <taxon>Lythraceae</taxon>
        <taxon>Punica</taxon>
    </lineage>
</organism>
<name>A0A2I0IQ07_PUNGR</name>